<dbReference type="OrthoDB" id="9130968at2"/>
<accession>A0A3N6MXB2</accession>
<evidence type="ECO:0000313" key="2">
    <source>
        <dbReference type="Proteomes" id="UP000272778"/>
    </source>
</evidence>
<proteinExistence type="predicted"/>
<dbReference type="EMBL" id="RQIS01000007">
    <property type="protein sequence ID" value="RQH06625.1"/>
    <property type="molecule type" value="Genomic_DNA"/>
</dbReference>
<sequence length="215" mass="23937">MTIIYDPFATVPFSAFSPEVILATGNCPAEIAENYLRHAAIDLAERAQVITRILRVDFQACVSDYLITPPACERIVAIQRVCFDDSCNDNVATPHEPCRLPCACSHSAVWFEPPDIINVTPAPASDHDGGLWVKVSVAPLRDACDVDRLFYERYHEAVVHGALARLFAIKKAEWYDPQLAALHTTNFDDKVTGAGMDRLTGNTRGPFRMKHRRIV</sequence>
<keyword evidence="2" id="KW-1185">Reference proteome</keyword>
<protein>
    <submittedName>
        <fullName evidence="1">Uncharacterized protein</fullName>
    </submittedName>
</protein>
<comment type="caution">
    <text evidence="1">The sequence shown here is derived from an EMBL/GenBank/DDBJ whole genome shotgun (WGS) entry which is preliminary data.</text>
</comment>
<evidence type="ECO:0000313" key="1">
    <source>
        <dbReference type="EMBL" id="RQH06625.1"/>
    </source>
</evidence>
<organism evidence="1 2">
    <name type="scientific">Paraburkholderia dinghuensis</name>
    <dbReference type="NCBI Taxonomy" id="2305225"/>
    <lineage>
        <taxon>Bacteria</taxon>
        <taxon>Pseudomonadati</taxon>
        <taxon>Pseudomonadota</taxon>
        <taxon>Betaproteobacteria</taxon>
        <taxon>Burkholderiales</taxon>
        <taxon>Burkholderiaceae</taxon>
        <taxon>Paraburkholderia</taxon>
    </lineage>
</organism>
<reference evidence="1 2" key="1">
    <citation type="submission" date="2018-11" db="EMBL/GenBank/DDBJ databases">
        <title>Paraburkholderia sp. DHOA04, isolated from soil.</title>
        <authorList>
            <person name="Gao Z.-H."/>
            <person name="Qiu L.-H."/>
            <person name="Fu J.-C."/>
        </authorList>
    </citation>
    <scope>NUCLEOTIDE SEQUENCE [LARGE SCALE GENOMIC DNA]</scope>
    <source>
        <strain evidence="1 2">DHOA04</strain>
    </source>
</reference>
<dbReference type="Proteomes" id="UP000272778">
    <property type="component" value="Unassembled WGS sequence"/>
</dbReference>
<gene>
    <name evidence="1" type="ORF">D1Y85_12190</name>
</gene>
<name>A0A3N6MXB2_9BURK</name>
<dbReference type="RefSeq" id="WP_124151302.1">
    <property type="nucleotide sequence ID" value="NZ_RQIS01000007.1"/>
</dbReference>
<dbReference type="AlphaFoldDB" id="A0A3N6MXB2"/>